<dbReference type="EMBL" id="CAJOBC010090395">
    <property type="protein sequence ID" value="CAF4390621.1"/>
    <property type="molecule type" value="Genomic_DNA"/>
</dbReference>
<gene>
    <name evidence="2" type="ORF">GPM918_LOCUS38070</name>
    <name evidence="3" type="ORF">SRO942_LOCUS38863</name>
</gene>
<dbReference type="Proteomes" id="UP000681722">
    <property type="component" value="Unassembled WGS sequence"/>
</dbReference>
<organism evidence="2 4">
    <name type="scientific">Didymodactylos carnosus</name>
    <dbReference type="NCBI Taxonomy" id="1234261"/>
    <lineage>
        <taxon>Eukaryota</taxon>
        <taxon>Metazoa</taxon>
        <taxon>Spiralia</taxon>
        <taxon>Gnathifera</taxon>
        <taxon>Rotifera</taxon>
        <taxon>Eurotatoria</taxon>
        <taxon>Bdelloidea</taxon>
        <taxon>Philodinida</taxon>
        <taxon>Philodinidae</taxon>
        <taxon>Didymodactylos</taxon>
    </lineage>
</organism>
<reference evidence="2" key="1">
    <citation type="submission" date="2021-02" db="EMBL/GenBank/DDBJ databases">
        <authorList>
            <person name="Nowell W R."/>
        </authorList>
    </citation>
    <scope>NUCLEOTIDE SEQUENCE</scope>
</reference>
<proteinExistence type="inferred from homology"/>
<evidence type="ECO:0000313" key="3">
    <source>
        <dbReference type="EMBL" id="CAF4390621.1"/>
    </source>
</evidence>
<dbReference type="SUPFAM" id="SSF56994">
    <property type="entry name" value="Insulin-like"/>
    <property type="match status" value="1"/>
</dbReference>
<dbReference type="InterPro" id="IPR022353">
    <property type="entry name" value="Insulin_CS"/>
</dbReference>
<sequence>NSSSSLLSTNDTDKEKLHNCIQEISRLRTQSSDNNMSDEQRNCHDLHNELEIRLKAHIDSCFLQLQKHIDHRLDHILEEVPDDKHPSILDSPILDYNPEKFHTNSLSNDEQQEDQLIDIKQLITRNSVDHLKTDSIQHILKNIGVGYVQRIRDNQCLIEYDNNLLSEGKSIKIKGKLYKVEDCLLERAYKACGTNILKMLNIVCQMLDKYMVKSKESVIRRRSVSSIKSVTQSCCHSVCTISELIRYCPQ</sequence>
<evidence type="ECO:0000256" key="1">
    <source>
        <dbReference type="ARBA" id="ARBA00009034"/>
    </source>
</evidence>
<comment type="caution">
    <text evidence="2">The sequence shown here is derived from an EMBL/GenBank/DDBJ whole genome shotgun (WGS) entry which is preliminary data.</text>
</comment>
<dbReference type="InterPro" id="IPR036438">
    <property type="entry name" value="Insulin-like_sf"/>
</dbReference>
<dbReference type="EMBL" id="CAJNOQ010024812">
    <property type="protein sequence ID" value="CAF1531332.1"/>
    <property type="molecule type" value="Genomic_DNA"/>
</dbReference>
<dbReference type="OrthoDB" id="10050384at2759"/>
<dbReference type="AlphaFoldDB" id="A0A815VQT2"/>
<evidence type="ECO:0000313" key="2">
    <source>
        <dbReference type="EMBL" id="CAF1531332.1"/>
    </source>
</evidence>
<dbReference type="Gene3D" id="1.10.100.10">
    <property type="entry name" value="Insulin-like"/>
    <property type="match status" value="1"/>
</dbReference>
<feature type="non-terminal residue" evidence="2">
    <location>
        <position position="1"/>
    </location>
</feature>
<name>A0A815VQT2_9BILA</name>
<dbReference type="PROSITE" id="PS00262">
    <property type="entry name" value="INSULIN"/>
    <property type="match status" value="1"/>
</dbReference>
<accession>A0A815VQT2</accession>
<comment type="similarity">
    <text evidence="1">Belongs to the insulin family.</text>
</comment>
<evidence type="ECO:0000313" key="4">
    <source>
        <dbReference type="Proteomes" id="UP000663829"/>
    </source>
</evidence>
<protein>
    <submittedName>
        <fullName evidence="2">Uncharacterized protein</fullName>
    </submittedName>
</protein>
<keyword evidence="4" id="KW-1185">Reference proteome</keyword>
<dbReference type="Proteomes" id="UP000663829">
    <property type="component" value="Unassembled WGS sequence"/>
</dbReference>